<dbReference type="KEGG" id="agf:ET445_03595"/>
<evidence type="ECO:0000259" key="1">
    <source>
        <dbReference type="Pfam" id="PF13460"/>
    </source>
</evidence>
<protein>
    <submittedName>
        <fullName evidence="2">SDR family oxidoreductase</fullName>
    </submittedName>
</protein>
<accession>A0A4P6FAA4</accession>
<dbReference type="SUPFAM" id="SSF51735">
    <property type="entry name" value="NAD(P)-binding Rossmann-fold domains"/>
    <property type="match status" value="1"/>
</dbReference>
<dbReference type="EMBL" id="CP035491">
    <property type="protein sequence ID" value="QAY72565.1"/>
    <property type="molecule type" value="Genomic_DNA"/>
</dbReference>
<dbReference type="OrthoDB" id="9771302at2"/>
<reference evidence="2 3" key="1">
    <citation type="submission" date="2019-01" db="EMBL/GenBank/DDBJ databases">
        <title>Genome sequencing of strain FW100M-8.</title>
        <authorList>
            <person name="Heo J."/>
            <person name="Kim S.-J."/>
            <person name="Kim J.-S."/>
            <person name="Hong S.-B."/>
            <person name="Kwon S.-W."/>
        </authorList>
    </citation>
    <scope>NUCLEOTIDE SEQUENCE [LARGE SCALE GENOMIC DNA]</scope>
    <source>
        <strain evidence="2 3">FW100M-8</strain>
    </source>
</reference>
<dbReference type="Proteomes" id="UP000291259">
    <property type="component" value="Chromosome"/>
</dbReference>
<name>A0A4P6FAA4_9MICO</name>
<sequence>MRIAVIGGSGRIGARLVQIARAAGHDATAVSRRTGVDIVTGAGVDSALAGADAVVDVSRSPSMVPADALAFFTAGTRTLLAVGAAAGVAHHVTLSVVAARRMPGAGFLQAKVAQEELVRASGRPFTIVAATQFYEFAPGIAASATRGDEVRLPDVPDQPIAADDVAAELLRALEAGPLDGTIEVGGPEVLRLPDFVGRALEVAGDSRRIVVDPGARYFGALLTGNELLPGPAARHGAIRFAEWLAAH</sequence>
<dbReference type="Gene3D" id="3.40.50.720">
    <property type="entry name" value="NAD(P)-binding Rossmann-like Domain"/>
    <property type="match status" value="1"/>
</dbReference>
<feature type="domain" description="NAD(P)-binding" evidence="1">
    <location>
        <begin position="7"/>
        <end position="174"/>
    </location>
</feature>
<organism evidence="2 3">
    <name type="scientific">Agromyces protaetiae</name>
    <dbReference type="NCBI Taxonomy" id="2509455"/>
    <lineage>
        <taxon>Bacteria</taxon>
        <taxon>Bacillati</taxon>
        <taxon>Actinomycetota</taxon>
        <taxon>Actinomycetes</taxon>
        <taxon>Micrococcales</taxon>
        <taxon>Microbacteriaceae</taxon>
        <taxon>Agromyces</taxon>
    </lineage>
</organism>
<dbReference type="InterPro" id="IPR036291">
    <property type="entry name" value="NAD(P)-bd_dom_sf"/>
</dbReference>
<dbReference type="AlphaFoldDB" id="A0A4P6FAA4"/>
<evidence type="ECO:0000313" key="3">
    <source>
        <dbReference type="Proteomes" id="UP000291259"/>
    </source>
</evidence>
<gene>
    <name evidence="2" type="ORF">ET445_03595</name>
</gene>
<dbReference type="Pfam" id="PF13460">
    <property type="entry name" value="NAD_binding_10"/>
    <property type="match status" value="1"/>
</dbReference>
<keyword evidence="3" id="KW-1185">Reference proteome</keyword>
<proteinExistence type="predicted"/>
<dbReference type="RefSeq" id="WP_129188915.1">
    <property type="nucleotide sequence ID" value="NZ_CP035491.1"/>
</dbReference>
<dbReference type="InterPro" id="IPR016040">
    <property type="entry name" value="NAD(P)-bd_dom"/>
</dbReference>
<evidence type="ECO:0000313" key="2">
    <source>
        <dbReference type="EMBL" id="QAY72565.1"/>
    </source>
</evidence>